<evidence type="ECO:0000256" key="2">
    <source>
        <dbReference type="ARBA" id="ARBA00022837"/>
    </source>
</evidence>
<feature type="compositionally biased region" description="Polar residues" evidence="3">
    <location>
        <begin position="326"/>
        <end position="337"/>
    </location>
</feature>
<dbReference type="Proteomes" id="UP000507470">
    <property type="component" value="Unassembled WGS sequence"/>
</dbReference>
<evidence type="ECO:0000256" key="1">
    <source>
        <dbReference type="ARBA" id="ARBA00022737"/>
    </source>
</evidence>
<dbReference type="InterPro" id="IPR051111">
    <property type="entry name" value="Ca-binding_regulatory"/>
</dbReference>
<organism evidence="5 6">
    <name type="scientific">Mytilus coruscus</name>
    <name type="common">Sea mussel</name>
    <dbReference type="NCBI Taxonomy" id="42192"/>
    <lineage>
        <taxon>Eukaryota</taxon>
        <taxon>Metazoa</taxon>
        <taxon>Spiralia</taxon>
        <taxon>Lophotrochozoa</taxon>
        <taxon>Mollusca</taxon>
        <taxon>Bivalvia</taxon>
        <taxon>Autobranchia</taxon>
        <taxon>Pteriomorphia</taxon>
        <taxon>Mytilida</taxon>
        <taxon>Mytiloidea</taxon>
        <taxon>Mytilidae</taxon>
        <taxon>Mytilinae</taxon>
        <taxon>Mytilus</taxon>
    </lineage>
</organism>
<dbReference type="AlphaFoldDB" id="A0A6J8A9Q8"/>
<dbReference type="EMBL" id="CACVKT020000750">
    <property type="protein sequence ID" value="CAC5362688.1"/>
    <property type="molecule type" value="Genomic_DNA"/>
</dbReference>
<dbReference type="PANTHER" id="PTHR46311">
    <property type="entry name" value="CALCIUM-BINDING PROTEIN 8-RELATED"/>
    <property type="match status" value="1"/>
</dbReference>
<dbReference type="SMART" id="SM00054">
    <property type="entry name" value="EFh"/>
    <property type="match status" value="2"/>
</dbReference>
<feature type="compositionally biased region" description="Basic and acidic residues" evidence="3">
    <location>
        <begin position="275"/>
        <end position="287"/>
    </location>
</feature>
<reference evidence="5 6" key="1">
    <citation type="submission" date="2020-06" db="EMBL/GenBank/DDBJ databases">
        <authorList>
            <person name="Li R."/>
            <person name="Bekaert M."/>
        </authorList>
    </citation>
    <scope>NUCLEOTIDE SEQUENCE [LARGE SCALE GENOMIC DNA]</scope>
    <source>
        <strain evidence="6">wild</strain>
    </source>
</reference>
<dbReference type="InterPro" id="IPR018247">
    <property type="entry name" value="EF_Hand_1_Ca_BS"/>
</dbReference>
<accession>A0A6J8A9Q8</accession>
<evidence type="ECO:0000313" key="5">
    <source>
        <dbReference type="EMBL" id="CAC5362688.1"/>
    </source>
</evidence>
<gene>
    <name evidence="5" type="ORF">MCOR_4373</name>
</gene>
<dbReference type="SUPFAM" id="SSF47473">
    <property type="entry name" value="EF-hand"/>
    <property type="match status" value="1"/>
</dbReference>
<dbReference type="Gene3D" id="1.10.238.10">
    <property type="entry name" value="EF-hand"/>
    <property type="match status" value="1"/>
</dbReference>
<dbReference type="PANTHER" id="PTHR46311:SF3">
    <property type="entry name" value="CALCIUM-BINDING PROTEIN 8"/>
    <property type="match status" value="1"/>
</dbReference>
<feature type="domain" description="EF-hand" evidence="4">
    <location>
        <begin position="58"/>
        <end position="93"/>
    </location>
</feature>
<keyword evidence="6" id="KW-1185">Reference proteome</keyword>
<name>A0A6J8A9Q8_MYTCO</name>
<dbReference type="Pfam" id="PF13499">
    <property type="entry name" value="EF-hand_7"/>
    <property type="match status" value="1"/>
</dbReference>
<evidence type="ECO:0000259" key="4">
    <source>
        <dbReference type="PROSITE" id="PS50222"/>
    </source>
</evidence>
<evidence type="ECO:0000256" key="3">
    <source>
        <dbReference type="SAM" id="MobiDB-lite"/>
    </source>
</evidence>
<evidence type="ECO:0000313" key="6">
    <source>
        <dbReference type="Proteomes" id="UP000507470"/>
    </source>
</evidence>
<dbReference type="InterPro" id="IPR011992">
    <property type="entry name" value="EF-hand-dom_pair"/>
</dbReference>
<keyword evidence="2" id="KW-0106">Calcium</keyword>
<dbReference type="GO" id="GO:0032588">
    <property type="term" value="C:trans-Golgi network membrane"/>
    <property type="evidence" value="ECO:0007669"/>
    <property type="project" value="TreeGrafter"/>
</dbReference>
<dbReference type="PROSITE" id="PS00018">
    <property type="entry name" value="EF_HAND_1"/>
    <property type="match status" value="1"/>
</dbReference>
<feature type="region of interest" description="Disordered" evidence="3">
    <location>
        <begin position="275"/>
        <end position="337"/>
    </location>
</feature>
<dbReference type="OrthoDB" id="9989112at2759"/>
<keyword evidence="1" id="KW-0677">Repeat</keyword>
<protein>
    <submittedName>
        <fullName evidence="5">RASEF</fullName>
    </submittedName>
</protein>
<proteinExistence type="predicted"/>
<sequence length="337" mass="39880">MSSAYDDHLSRDGRGVSEEEVQQMAKQKAHELFSVCDIEQKGFITKRDMQRLQNELPLLPDQLEAVFDSLDDDGNGYLTLEEFTEGFGSYLGINFMGDSTMEGDDTLENVYEGEERQEEEKQFTDMMENIGAKSLFDDENTIKHLWMKIRRDEPEMVGNFEEFLYKTSTDLRKTKADFDTLENALKSKSSAHDEEVRKLYEEMEYQIKKEKERILSEEQLKERNVRETLERDLEEKDKQLQELLNRHAEENYKWFKSMKNNGEKLEELNLVETETKQENEKLAKDKEELEDMLMKSQTSTEKGKTRPSKVNIWQYQQKRENKTEQSKSTVQFWQGQN</sequence>
<dbReference type="GO" id="GO:0005509">
    <property type="term" value="F:calcium ion binding"/>
    <property type="evidence" value="ECO:0007669"/>
    <property type="project" value="InterPro"/>
</dbReference>
<dbReference type="PROSITE" id="PS50222">
    <property type="entry name" value="EF_HAND_2"/>
    <property type="match status" value="1"/>
</dbReference>
<dbReference type="InterPro" id="IPR002048">
    <property type="entry name" value="EF_hand_dom"/>
</dbReference>